<comment type="similarity">
    <text evidence="2">Belongs to the TMEM45 family.</text>
</comment>
<evidence type="ECO:0000313" key="7">
    <source>
        <dbReference type="EMBL" id="KAG7600597.1"/>
    </source>
</evidence>
<accession>A0A8T2CMA5</accession>
<sequence>MVSLSIITVRQLFIGPKRHNPFDPDGTIPSSHLRSVEHSILFISFIVYAVFAIVFDRARPRAAATAKALAFLALAAAFAQQWFIFYFHSTDHVGVEGQYHLLYQLVIFVSLITTLMGIAMPKSFLVSFVRSSSIACQGAWLIVMGFMLFTPSLLPKGCFFYVEKKHQLIRCSSEEALHRAKSLINIEFSLLLVVFTIFIMTFYVVLDGVYGEKAEYYSILTTKDDQIKEDHKNSKILNR</sequence>
<protein>
    <submittedName>
        <fullName evidence="7">Uncharacterized protein</fullName>
    </submittedName>
</protein>
<feature type="transmembrane region" description="Helical" evidence="6">
    <location>
        <begin position="139"/>
        <end position="162"/>
    </location>
</feature>
<gene>
    <name evidence="7" type="ORF">ISN44_As06g046840</name>
</gene>
<evidence type="ECO:0000256" key="3">
    <source>
        <dbReference type="ARBA" id="ARBA00022692"/>
    </source>
</evidence>
<reference evidence="7 8" key="1">
    <citation type="submission" date="2020-12" db="EMBL/GenBank/DDBJ databases">
        <title>Concerted genomic and epigenomic changes stabilize Arabidopsis allopolyploids.</title>
        <authorList>
            <person name="Chen Z."/>
        </authorList>
    </citation>
    <scope>NUCLEOTIDE SEQUENCE [LARGE SCALE GENOMIC DNA]</scope>
    <source>
        <strain evidence="7">As9502</strain>
        <tissue evidence="7">Leaf</tissue>
    </source>
</reference>
<comment type="caution">
    <text evidence="7">The sequence shown here is derived from an EMBL/GenBank/DDBJ whole genome shotgun (WGS) entry which is preliminary data.</text>
</comment>
<evidence type="ECO:0000256" key="5">
    <source>
        <dbReference type="ARBA" id="ARBA00023136"/>
    </source>
</evidence>
<evidence type="ECO:0000313" key="8">
    <source>
        <dbReference type="Proteomes" id="UP000694251"/>
    </source>
</evidence>
<feature type="transmembrane region" description="Helical" evidence="6">
    <location>
        <begin position="39"/>
        <end position="56"/>
    </location>
</feature>
<dbReference type="Proteomes" id="UP000694251">
    <property type="component" value="Chromosome 6"/>
</dbReference>
<name>A0A8T2CMA5_ARASU</name>
<evidence type="ECO:0000256" key="2">
    <source>
        <dbReference type="ARBA" id="ARBA00006948"/>
    </source>
</evidence>
<evidence type="ECO:0000256" key="1">
    <source>
        <dbReference type="ARBA" id="ARBA00004141"/>
    </source>
</evidence>
<keyword evidence="8" id="KW-1185">Reference proteome</keyword>
<proteinExistence type="inferred from homology"/>
<evidence type="ECO:0000256" key="4">
    <source>
        <dbReference type="ARBA" id="ARBA00022989"/>
    </source>
</evidence>
<comment type="subcellular location">
    <subcellularLocation>
        <location evidence="1">Membrane</location>
        <topology evidence="1">Multi-pass membrane protein</topology>
    </subcellularLocation>
</comment>
<dbReference type="InterPro" id="IPR006904">
    <property type="entry name" value="DUF716"/>
</dbReference>
<keyword evidence="5 6" id="KW-0472">Membrane</keyword>
<feature type="transmembrane region" description="Helical" evidence="6">
    <location>
        <begin position="101"/>
        <end position="119"/>
    </location>
</feature>
<dbReference type="Pfam" id="PF04819">
    <property type="entry name" value="DUF716"/>
    <property type="match status" value="1"/>
</dbReference>
<dbReference type="OrthoDB" id="551896at2759"/>
<dbReference type="EMBL" id="JAEFBJ010000006">
    <property type="protein sequence ID" value="KAG7600597.1"/>
    <property type="molecule type" value="Genomic_DNA"/>
</dbReference>
<evidence type="ECO:0000256" key="6">
    <source>
        <dbReference type="SAM" id="Phobius"/>
    </source>
</evidence>
<organism evidence="7 8">
    <name type="scientific">Arabidopsis suecica</name>
    <name type="common">Swedish thale-cress</name>
    <name type="synonym">Cardaminopsis suecica</name>
    <dbReference type="NCBI Taxonomy" id="45249"/>
    <lineage>
        <taxon>Eukaryota</taxon>
        <taxon>Viridiplantae</taxon>
        <taxon>Streptophyta</taxon>
        <taxon>Embryophyta</taxon>
        <taxon>Tracheophyta</taxon>
        <taxon>Spermatophyta</taxon>
        <taxon>Magnoliopsida</taxon>
        <taxon>eudicotyledons</taxon>
        <taxon>Gunneridae</taxon>
        <taxon>Pentapetalae</taxon>
        <taxon>rosids</taxon>
        <taxon>malvids</taxon>
        <taxon>Brassicales</taxon>
        <taxon>Brassicaceae</taxon>
        <taxon>Camelineae</taxon>
        <taxon>Arabidopsis</taxon>
    </lineage>
</organism>
<feature type="transmembrane region" description="Helical" evidence="6">
    <location>
        <begin position="68"/>
        <end position="89"/>
    </location>
</feature>
<feature type="transmembrane region" description="Helical" evidence="6">
    <location>
        <begin position="182"/>
        <end position="206"/>
    </location>
</feature>
<keyword evidence="3 6" id="KW-0812">Transmembrane</keyword>
<dbReference type="GO" id="GO:0016020">
    <property type="term" value="C:membrane"/>
    <property type="evidence" value="ECO:0007669"/>
    <property type="project" value="UniProtKB-SubCell"/>
</dbReference>
<dbReference type="AlphaFoldDB" id="A0A8T2CMA5"/>
<dbReference type="PANTHER" id="PTHR46285">
    <property type="entry name" value="PROTEINASE INHIBITOR I4, SERPIN (DUF716)-RELATED"/>
    <property type="match status" value="1"/>
</dbReference>
<dbReference type="PANTHER" id="PTHR46285:SF3">
    <property type="entry name" value="PROTEINASE INHIBITOR I4, SERPIN (DUF716)"/>
    <property type="match status" value="1"/>
</dbReference>
<keyword evidence="4 6" id="KW-1133">Transmembrane helix</keyword>